<dbReference type="EMBL" id="CAJOAX010007221">
    <property type="protein sequence ID" value="CAF4003831.1"/>
    <property type="molecule type" value="Genomic_DNA"/>
</dbReference>
<reference evidence="1" key="1">
    <citation type="submission" date="2021-02" db="EMBL/GenBank/DDBJ databases">
        <authorList>
            <person name="Nowell W R."/>
        </authorList>
    </citation>
    <scope>NUCLEOTIDE SEQUENCE</scope>
</reference>
<sequence length="246" mass="27982">MVPADLKLSIRLIDTEHSLNGSVVLCPLDVNRKIYTLVGCSQPLYNVDKLEAKWPGLIRMWVLFYVNYLGFGKVHIYDIDGSTKPYIGGLVERGALKYYNSWAPTESMLNLSLNGSRYCSETMMENQCLWQNRGLSEWVMLIHAPDNFLNDFARAPTLINYLNTIKHTIALSLLTTFAFGHPNVTISKQQPANTLFETVTIRECGPFLYGRHLPIANPRQVMMLFVHVALEPFDKILTVLNECPVR</sequence>
<organism evidence="1 2">
    <name type="scientific">Rotaria sordida</name>
    <dbReference type="NCBI Taxonomy" id="392033"/>
    <lineage>
        <taxon>Eukaryota</taxon>
        <taxon>Metazoa</taxon>
        <taxon>Spiralia</taxon>
        <taxon>Gnathifera</taxon>
        <taxon>Rotifera</taxon>
        <taxon>Eurotatoria</taxon>
        <taxon>Bdelloidea</taxon>
        <taxon>Philodinida</taxon>
        <taxon>Philodinidae</taxon>
        <taxon>Rotaria</taxon>
    </lineage>
</organism>
<evidence type="ECO:0000313" key="1">
    <source>
        <dbReference type="EMBL" id="CAF4003831.1"/>
    </source>
</evidence>
<dbReference type="Proteomes" id="UP000663823">
    <property type="component" value="Unassembled WGS sequence"/>
</dbReference>
<comment type="caution">
    <text evidence="1">The sequence shown here is derived from an EMBL/GenBank/DDBJ whole genome shotgun (WGS) entry which is preliminary data.</text>
</comment>
<protein>
    <submittedName>
        <fullName evidence="1">Uncharacterized protein</fullName>
    </submittedName>
</protein>
<dbReference type="AlphaFoldDB" id="A0A819NXT3"/>
<proteinExistence type="predicted"/>
<name>A0A819NXT3_9BILA</name>
<gene>
    <name evidence="1" type="ORF">OTI717_LOCUS29164</name>
</gene>
<accession>A0A819NXT3</accession>
<feature type="non-terminal residue" evidence="1">
    <location>
        <position position="246"/>
    </location>
</feature>
<evidence type="ECO:0000313" key="2">
    <source>
        <dbReference type="Proteomes" id="UP000663823"/>
    </source>
</evidence>